<comment type="catalytic activity">
    <reaction evidence="11">
        <text>(6R)-5,10-methylene-5,6,7,8-tetrahydrofolate + glycine + H2O = (6S)-5,6,7,8-tetrahydrofolate + L-serine</text>
        <dbReference type="Rhea" id="RHEA:15481"/>
        <dbReference type="ChEBI" id="CHEBI:15377"/>
        <dbReference type="ChEBI" id="CHEBI:15636"/>
        <dbReference type="ChEBI" id="CHEBI:33384"/>
        <dbReference type="ChEBI" id="CHEBI:57305"/>
        <dbReference type="ChEBI" id="CHEBI:57453"/>
        <dbReference type="EC" id="2.1.2.1"/>
    </reaction>
</comment>
<reference evidence="14 15" key="1">
    <citation type="journal article" date="2016" name="Genome Announc.">
        <title>Complete Genome Sequences of Aerococcus christensenii CCUG 28831T, Aerococcus sanguinicola CCUG 43001T, Aerococcus urinae CCUG 36881T, Aerococcus urinaeequi CCUG 28094T, Aerococcus urinaehominis CCUG 42038 BT, and Aerococcus viridans CCUG 4311T.</title>
        <authorList>
            <person name="Carkaci D."/>
            <person name="Dargis R."/>
            <person name="Nielsen X.C."/>
            <person name="Skovgaard O."/>
            <person name="Fuursted K."/>
            <person name="Christensen J.J."/>
        </authorList>
    </citation>
    <scope>NUCLEOTIDE SEQUENCE [LARGE SCALE GENOMIC DNA]</scope>
    <source>
        <strain evidence="14 15">CCUG28094</strain>
    </source>
</reference>
<comment type="subcellular location">
    <subcellularLocation>
        <location evidence="2 11">Cytoplasm</location>
    </subcellularLocation>
</comment>
<dbReference type="PANTHER" id="PTHR11680">
    <property type="entry name" value="SERINE HYDROXYMETHYLTRANSFERASE"/>
    <property type="match status" value="1"/>
</dbReference>
<keyword evidence="7 11" id="KW-0028">Amino-acid biosynthesis</keyword>
<comment type="similarity">
    <text evidence="3 11">Belongs to the SHMT family.</text>
</comment>
<evidence type="ECO:0000256" key="4">
    <source>
        <dbReference type="ARBA" id="ARBA00011738"/>
    </source>
</evidence>
<dbReference type="InterPro" id="IPR015422">
    <property type="entry name" value="PyrdxlP-dep_Trfase_small"/>
</dbReference>
<name>A0AAC8WYI9_9LACT</name>
<dbReference type="SUPFAM" id="SSF53383">
    <property type="entry name" value="PLP-dependent transferases"/>
    <property type="match status" value="1"/>
</dbReference>
<dbReference type="PANTHER" id="PTHR11680:SF35">
    <property type="entry name" value="SERINE HYDROXYMETHYLTRANSFERASE 1"/>
    <property type="match status" value="1"/>
</dbReference>
<evidence type="ECO:0000256" key="5">
    <source>
        <dbReference type="ARBA" id="ARBA00022490"/>
    </source>
</evidence>
<dbReference type="GeneID" id="92865951"/>
<evidence type="ECO:0000313" key="15">
    <source>
        <dbReference type="Proteomes" id="UP000067698"/>
    </source>
</evidence>
<reference evidence="15" key="2">
    <citation type="submission" date="2016-01" db="EMBL/GenBank/DDBJ databases">
        <title>Six Aerococcus type strain genome sequencing and assembly using PacBio and Illumina Hiseq.</title>
        <authorList>
            <person name="Carkaci D."/>
            <person name="Dargis R."/>
            <person name="Nielsen X.C."/>
            <person name="Skovgaard O."/>
            <person name="Fuursted K."/>
            <person name="Christensen J.J."/>
        </authorList>
    </citation>
    <scope>NUCLEOTIDE SEQUENCE [LARGE SCALE GENOMIC DNA]</scope>
    <source>
        <strain evidence="15">CCUG28094</strain>
    </source>
</reference>
<dbReference type="EMBL" id="CP014162">
    <property type="protein sequence ID" value="AMB96728.1"/>
    <property type="molecule type" value="Genomic_DNA"/>
</dbReference>
<keyword evidence="5 11" id="KW-0963">Cytoplasm</keyword>
<evidence type="ECO:0000256" key="2">
    <source>
        <dbReference type="ARBA" id="ARBA00004496"/>
    </source>
</evidence>
<evidence type="ECO:0000256" key="11">
    <source>
        <dbReference type="HAMAP-Rule" id="MF_00051"/>
    </source>
</evidence>
<evidence type="ECO:0000256" key="9">
    <source>
        <dbReference type="ARBA" id="ARBA00022898"/>
    </source>
</evidence>
<dbReference type="InterPro" id="IPR001085">
    <property type="entry name" value="Ser_HO-MeTrfase"/>
</dbReference>
<feature type="binding site" evidence="11">
    <location>
        <position position="112"/>
    </location>
    <ligand>
        <name>(6S)-5,6,7,8-tetrahydrofolate</name>
        <dbReference type="ChEBI" id="CHEBI:57453"/>
    </ligand>
</feature>
<organism evidence="14 15">
    <name type="scientific">Aerococcus urinaeequi</name>
    <dbReference type="NCBI Taxonomy" id="51665"/>
    <lineage>
        <taxon>Bacteria</taxon>
        <taxon>Bacillati</taxon>
        <taxon>Bacillota</taxon>
        <taxon>Bacilli</taxon>
        <taxon>Lactobacillales</taxon>
        <taxon>Aerococcaceae</taxon>
        <taxon>Aerococcus</taxon>
    </lineage>
</organism>
<evidence type="ECO:0000313" key="14">
    <source>
        <dbReference type="EMBL" id="AMB96728.1"/>
    </source>
</evidence>
<comment type="subunit">
    <text evidence="4 11">Homodimer.</text>
</comment>
<comment type="pathway">
    <text evidence="11">One-carbon metabolism; tetrahydrofolate interconversion.</text>
</comment>
<evidence type="ECO:0000256" key="12">
    <source>
        <dbReference type="PIRSR" id="PIRSR000412-50"/>
    </source>
</evidence>
<dbReference type="Gene3D" id="3.90.1150.10">
    <property type="entry name" value="Aspartate Aminotransferase, domain 1"/>
    <property type="match status" value="1"/>
</dbReference>
<comment type="function">
    <text evidence="10">Catalyzes the reversible interconversion of serine and glycine with tetrahydrofolate (THF) serving as the one-carbon carrier. This reaction serves as the major source of one-carbon groups required for the biosynthesis of purines, thymidylate, methionine, and other important biomolecules. Also exhibits THF-independent aldolase activity toward beta-hydroxyamino acids, producing glycine and aldehydes, via a retro-aldol mechanism. Thus, is able to catalyze the cleavage of L-allo-threonine.</text>
</comment>
<evidence type="ECO:0000256" key="8">
    <source>
        <dbReference type="ARBA" id="ARBA00022679"/>
    </source>
</evidence>
<dbReference type="GO" id="GO:0030170">
    <property type="term" value="F:pyridoxal phosphate binding"/>
    <property type="evidence" value="ECO:0007669"/>
    <property type="project" value="UniProtKB-UniRule"/>
</dbReference>
<dbReference type="PIRSF" id="PIRSF000412">
    <property type="entry name" value="SHMT"/>
    <property type="match status" value="1"/>
</dbReference>
<dbReference type="GO" id="GO:0035999">
    <property type="term" value="P:tetrahydrofolate interconversion"/>
    <property type="evidence" value="ECO:0007669"/>
    <property type="project" value="UniProtKB-UniRule"/>
</dbReference>
<dbReference type="GO" id="GO:0005829">
    <property type="term" value="C:cytosol"/>
    <property type="evidence" value="ECO:0007669"/>
    <property type="project" value="TreeGrafter"/>
</dbReference>
<dbReference type="Pfam" id="PF00464">
    <property type="entry name" value="SHMT"/>
    <property type="match status" value="1"/>
</dbReference>
<keyword evidence="9 11" id="KW-0663">Pyridoxal phosphate</keyword>
<gene>
    <name evidence="11 14" type="primary">glyA</name>
    <name evidence="14" type="ORF">AWM74_00120</name>
</gene>
<dbReference type="AlphaFoldDB" id="A0AAC8WYI9"/>
<feature type="binding site" evidence="11">
    <location>
        <begin position="116"/>
        <end position="118"/>
    </location>
    <ligand>
        <name>(6S)-5,6,7,8-tetrahydrofolate</name>
        <dbReference type="ChEBI" id="CHEBI:57453"/>
    </ligand>
</feature>
<dbReference type="InterPro" id="IPR015424">
    <property type="entry name" value="PyrdxlP-dep_Trfase"/>
</dbReference>
<dbReference type="Proteomes" id="UP000067698">
    <property type="component" value="Chromosome"/>
</dbReference>
<dbReference type="InterPro" id="IPR019798">
    <property type="entry name" value="Ser_HO-MeTrfase_PLP_BS"/>
</dbReference>
<evidence type="ECO:0000256" key="10">
    <source>
        <dbReference type="ARBA" id="ARBA00054606"/>
    </source>
</evidence>
<dbReference type="HAMAP" id="MF_00051">
    <property type="entry name" value="SHMT"/>
    <property type="match status" value="1"/>
</dbReference>
<feature type="site" description="Plays an important role in substrate specificity" evidence="11">
    <location>
        <position position="220"/>
    </location>
</feature>
<evidence type="ECO:0000256" key="3">
    <source>
        <dbReference type="ARBA" id="ARBA00006376"/>
    </source>
</evidence>
<comment type="cofactor">
    <cofactor evidence="1 11 12">
        <name>pyridoxal 5'-phosphate</name>
        <dbReference type="ChEBI" id="CHEBI:597326"/>
    </cofactor>
</comment>
<protein>
    <recommendedName>
        <fullName evidence="11">Serine hydroxymethyltransferase</fullName>
        <shortName evidence="11">SHMT</shortName>
        <shortName evidence="11">Serine methylase</shortName>
        <ecNumber evidence="11">2.1.2.1</ecNumber>
    </recommendedName>
</protein>
<evidence type="ECO:0000259" key="13">
    <source>
        <dbReference type="Pfam" id="PF00464"/>
    </source>
</evidence>
<dbReference type="InterPro" id="IPR039429">
    <property type="entry name" value="SHMT-like_dom"/>
</dbReference>
<dbReference type="CDD" id="cd00378">
    <property type="entry name" value="SHMT"/>
    <property type="match status" value="1"/>
</dbReference>
<dbReference type="RefSeq" id="WP_026466101.1">
    <property type="nucleotide sequence ID" value="NZ_CP014162.1"/>
</dbReference>
<comment type="caution">
    <text evidence="11">Lacks conserved residue(s) required for the propagation of feature annotation.</text>
</comment>
<keyword evidence="6 11" id="KW-0554">One-carbon metabolism</keyword>
<dbReference type="EC" id="2.1.2.1" evidence="11"/>
<dbReference type="InterPro" id="IPR049943">
    <property type="entry name" value="Ser_HO-MeTrfase-like"/>
</dbReference>
<feature type="domain" description="Serine hydroxymethyltransferase-like" evidence="13">
    <location>
        <begin position="6"/>
        <end position="376"/>
    </location>
</feature>
<proteinExistence type="inferred from homology"/>
<comment type="pathway">
    <text evidence="11">Amino-acid biosynthesis; glycine biosynthesis; glycine from L-serine: step 1/1.</text>
</comment>
<feature type="modified residue" description="N6-(pyridoxal phosphate)lysine" evidence="11 12">
    <location>
        <position position="221"/>
    </location>
</feature>
<keyword evidence="8 11" id="KW-0808">Transferase</keyword>
<evidence type="ECO:0000256" key="6">
    <source>
        <dbReference type="ARBA" id="ARBA00022563"/>
    </source>
</evidence>
<dbReference type="PROSITE" id="PS00096">
    <property type="entry name" value="SHMT"/>
    <property type="match status" value="1"/>
</dbReference>
<dbReference type="FunFam" id="3.40.640.10:FF:000001">
    <property type="entry name" value="Serine hydroxymethyltransferase"/>
    <property type="match status" value="1"/>
</dbReference>
<dbReference type="NCBIfam" id="NF000586">
    <property type="entry name" value="PRK00011.1"/>
    <property type="match status" value="1"/>
</dbReference>
<evidence type="ECO:0000256" key="7">
    <source>
        <dbReference type="ARBA" id="ARBA00022605"/>
    </source>
</evidence>
<feature type="binding site" evidence="11">
    <location>
        <begin position="345"/>
        <end position="347"/>
    </location>
    <ligand>
        <name>(6S)-5,6,7,8-tetrahydrofolate</name>
        <dbReference type="ChEBI" id="CHEBI:57453"/>
    </ligand>
</feature>
<accession>A0AAC8WYI9</accession>
<dbReference type="GO" id="GO:0019264">
    <property type="term" value="P:glycine biosynthetic process from serine"/>
    <property type="evidence" value="ECO:0007669"/>
    <property type="project" value="UniProtKB-UniRule"/>
</dbReference>
<dbReference type="InterPro" id="IPR015421">
    <property type="entry name" value="PyrdxlP-dep_Trfase_major"/>
</dbReference>
<sequence>MTKDIIFDLLDEEMARQQHGIELIASENWVSDAVREAQGSIATNKYAEGYPGKRYYGGCEVVDKIETLAIDRAKELFGASYANVQPHSGSQANMAVYDAFLEPGDLVLGMNLTDGGHLTHGSKVNFSGKKYDFIAYNVSDEEEFIDYDEIERLAKEHKPKLIVAGASAYTRTIYFDRIAEIAKAVNAYFMVDMAHIAGLVAAGLHPNPIPYADVVTSTTHKTLRGPRGGLILTANADYGKKLNSAIFPGIQGGPLEHVIAAKAVAFGEALQDDFKDYQAQIIKNAKAFEKVFNEEGIPMVSGGTDNHLLLLKVIGFDVTGAEIETALDEVGITVNKNTIPNETLSPFKTSGIRIGTPAITTRGFKEAESEQVARLIAKIIRNPQDEAVRAEVRASVKALTEAIPLK</sequence>
<dbReference type="Gene3D" id="3.40.640.10">
    <property type="entry name" value="Type I PLP-dependent aspartate aminotransferase-like (Major domain)"/>
    <property type="match status" value="1"/>
</dbReference>
<dbReference type="GO" id="GO:0004372">
    <property type="term" value="F:glycine hydroxymethyltransferase activity"/>
    <property type="evidence" value="ECO:0007669"/>
    <property type="project" value="UniProtKB-UniRule"/>
</dbReference>
<evidence type="ECO:0000256" key="1">
    <source>
        <dbReference type="ARBA" id="ARBA00001933"/>
    </source>
</evidence>